<evidence type="ECO:0000313" key="1">
    <source>
        <dbReference type="EMBL" id="SFJ65392.1"/>
    </source>
</evidence>
<evidence type="ECO:0000313" key="2">
    <source>
        <dbReference type="Proteomes" id="UP000198635"/>
    </source>
</evidence>
<accession>A0A1I3T4F4</accession>
<dbReference type="Gene3D" id="3.40.190.10">
    <property type="entry name" value="Periplasmic binding protein-like II"/>
    <property type="match status" value="1"/>
</dbReference>
<dbReference type="PANTHER" id="PTHR30024">
    <property type="entry name" value="ALIPHATIC SULFONATES-BINDING PROTEIN-RELATED"/>
    <property type="match status" value="1"/>
</dbReference>
<dbReference type="Pfam" id="PF13379">
    <property type="entry name" value="NMT1_2"/>
    <property type="match status" value="1"/>
</dbReference>
<reference evidence="2" key="1">
    <citation type="submission" date="2016-10" db="EMBL/GenBank/DDBJ databases">
        <authorList>
            <person name="Varghese N."/>
            <person name="Submissions S."/>
        </authorList>
    </citation>
    <scope>NUCLEOTIDE SEQUENCE [LARGE SCALE GENOMIC DNA]</scope>
    <source>
        <strain evidence="2">DSM 5918</strain>
    </source>
</reference>
<dbReference type="STRING" id="52560.SAMN04488082_10570"/>
<dbReference type="AlphaFoldDB" id="A0A1I3T4F4"/>
<dbReference type="EMBL" id="FORX01000005">
    <property type="protein sequence ID" value="SFJ65392.1"/>
    <property type="molecule type" value="Genomic_DNA"/>
</dbReference>
<organism evidence="1 2">
    <name type="scientific">Desulfomicrobium apsheronum</name>
    <dbReference type="NCBI Taxonomy" id="52560"/>
    <lineage>
        <taxon>Bacteria</taxon>
        <taxon>Pseudomonadati</taxon>
        <taxon>Thermodesulfobacteriota</taxon>
        <taxon>Desulfovibrionia</taxon>
        <taxon>Desulfovibrionales</taxon>
        <taxon>Desulfomicrobiaceae</taxon>
        <taxon>Desulfomicrobium</taxon>
    </lineage>
</organism>
<protein>
    <submittedName>
        <fullName evidence="1">NitT/TauT family transport system substrate-binding protein</fullName>
    </submittedName>
</protein>
<proteinExistence type="predicted"/>
<gene>
    <name evidence="1" type="ORF">SAMN04488082_10570</name>
</gene>
<name>A0A1I3T4F4_9BACT</name>
<keyword evidence="2" id="KW-1185">Reference proteome</keyword>
<dbReference type="SUPFAM" id="SSF53850">
    <property type="entry name" value="Periplasmic binding protein-like II"/>
    <property type="match status" value="1"/>
</dbReference>
<dbReference type="RefSeq" id="WP_245751055.1">
    <property type="nucleotide sequence ID" value="NZ_FORX01000005.1"/>
</dbReference>
<sequence>MTRMSLSVLRFKRIFGLFLVLAAILSAGPSMAEEKLPVLNVGYIFTTHHSPFIVAMAQNEEFKEFGVHLRPVVDKLKYELMDGDKPLALFNIIVNKSGSETTTMFAQGNMDIALASGTAIMAGIDQGTPMKMLCPTHVDGMGLVFPPQSTLKGWDQVAEYIRASEQPVKIGYHSPTSAPRIIIEGALQKAGLKVTQDATAQDADVLLVDLKSTSNFIPALTSGQVDAWVGPAPHPEVSELKKVGHIALDLRDLPPAGAWHNFPCCVMAARDAVIAEHPEVLRKTVELLTKSGHWCNEHKPEEGGILAGWTGSPAEAVQKSTIIYTTEPSENWMLGQGTYLDILNSMNKFRGELKGKSLAEVKDKLFDFSFLSKN</sequence>
<dbReference type="Proteomes" id="UP000198635">
    <property type="component" value="Unassembled WGS sequence"/>
</dbReference>